<dbReference type="PANTHER" id="PTHR48022">
    <property type="entry name" value="PLASTIDIC GLUCOSE TRANSPORTER 4"/>
    <property type="match status" value="1"/>
</dbReference>
<name>A0ABR1GTS8_9HYPO</name>
<evidence type="ECO:0000256" key="7">
    <source>
        <dbReference type="RuleBase" id="RU003346"/>
    </source>
</evidence>
<dbReference type="Gene3D" id="1.20.1250.20">
    <property type="entry name" value="MFS general substrate transporter like domains"/>
    <property type="match status" value="1"/>
</dbReference>
<keyword evidence="4 8" id="KW-0812">Transmembrane</keyword>
<feature type="transmembrane region" description="Helical" evidence="8">
    <location>
        <begin position="118"/>
        <end position="141"/>
    </location>
</feature>
<dbReference type="Proteomes" id="UP001498476">
    <property type="component" value="Unassembled WGS sequence"/>
</dbReference>
<dbReference type="InterPro" id="IPR020846">
    <property type="entry name" value="MFS_dom"/>
</dbReference>
<organism evidence="10 11">
    <name type="scientific">Neonectria punicea</name>
    <dbReference type="NCBI Taxonomy" id="979145"/>
    <lineage>
        <taxon>Eukaryota</taxon>
        <taxon>Fungi</taxon>
        <taxon>Dikarya</taxon>
        <taxon>Ascomycota</taxon>
        <taxon>Pezizomycotina</taxon>
        <taxon>Sordariomycetes</taxon>
        <taxon>Hypocreomycetidae</taxon>
        <taxon>Hypocreales</taxon>
        <taxon>Nectriaceae</taxon>
        <taxon>Neonectria</taxon>
    </lineage>
</organism>
<evidence type="ECO:0000256" key="8">
    <source>
        <dbReference type="SAM" id="Phobius"/>
    </source>
</evidence>
<evidence type="ECO:0000256" key="6">
    <source>
        <dbReference type="ARBA" id="ARBA00023136"/>
    </source>
</evidence>
<dbReference type="InterPro" id="IPR003663">
    <property type="entry name" value="Sugar/inositol_transpt"/>
</dbReference>
<feature type="transmembrane region" description="Helical" evidence="8">
    <location>
        <begin position="335"/>
        <end position="354"/>
    </location>
</feature>
<dbReference type="InterPro" id="IPR036259">
    <property type="entry name" value="MFS_trans_sf"/>
</dbReference>
<dbReference type="NCBIfam" id="TIGR00879">
    <property type="entry name" value="SP"/>
    <property type="match status" value="1"/>
</dbReference>
<keyword evidence="3 7" id="KW-0813">Transport</keyword>
<feature type="domain" description="Major facilitator superfamily (MFS) profile" evidence="9">
    <location>
        <begin position="26"/>
        <end position="458"/>
    </location>
</feature>
<comment type="subcellular location">
    <subcellularLocation>
        <location evidence="1">Membrane</location>
        <topology evidence="1">Multi-pass membrane protein</topology>
    </subcellularLocation>
</comment>
<keyword evidence="5 8" id="KW-1133">Transmembrane helix</keyword>
<evidence type="ECO:0000256" key="4">
    <source>
        <dbReference type="ARBA" id="ARBA00022692"/>
    </source>
</evidence>
<reference evidence="10 11" key="1">
    <citation type="journal article" date="2025" name="Microbiol. Resour. Announc.">
        <title>Draft genome sequences for Neonectria magnoliae and Neonectria punicea, canker pathogens of Liriodendron tulipifera and Acer saccharum in West Virginia.</title>
        <authorList>
            <person name="Petronek H.M."/>
            <person name="Kasson M.T."/>
            <person name="Metheny A.M."/>
            <person name="Stauder C.M."/>
            <person name="Lovett B."/>
            <person name="Lynch S.C."/>
            <person name="Garnas J.R."/>
            <person name="Kasson L.R."/>
            <person name="Stajich J.E."/>
        </authorList>
    </citation>
    <scope>NUCLEOTIDE SEQUENCE [LARGE SCALE GENOMIC DNA]</scope>
    <source>
        <strain evidence="10 11">NRRL 64653</strain>
    </source>
</reference>
<feature type="transmembrane region" description="Helical" evidence="8">
    <location>
        <begin position="436"/>
        <end position="455"/>
    </location>
</feature>
<dbReference type="EMBL" id="JAZAVJ010000173">
    <property type="protein sequence ID" value="KAK7408788.1"/>
    <property type="molecule type" value="Genomic_DNA"/>
</dbReference>
<dbReference type="PROSITE" id="PS50850">
    <property type="entry name" value="MFS"/>
    <property type="match status" value="1"/>
</dbReference>
<dbReference type="SUPFAM" id="SSF103473">
    <property type="entry name" value="MFS general substrate transporter"/>
    <property type="match status" value="1"/>
</dbReference>
<dbReference type="InterPro" id="IPR005828">
    <property type="entry name" value="MFS_sugar_transport-like"/>
</dbReference>
<dbReference type="PROSITE" id="PS00216">
    <property type="entry name" value="SUGAR_TRANSPORT_1"/>
    <property type="match status" value="1"/>
</dbReference>
<dbReference type="Pfam" id="PF00083">
    <property type="entry name" value="Sugar_tr"/>
    <property type="match status" value="1"/>
</dbReference>
<evidence type="ECO:0000313" key="10">
    <source>
        <dbReference type="EMBL" id="KAK7408788.1"/>
    </source>
</evidence>
<comment type="caution">
    <text evidence="10">The sequence shown here is derived from an EMBL/GenBank/DDBJ whole genome shotgun (WGS) entry which is preliminary data.</text>
</comment>
<accession>A0ABR1GTS8</accession>
<keyword evidence="11" id="KW-1185">Reference proteome</keyword>
<evidence type="ECO:0000313" key="11">
    <source>
        <dbReference type="Proteomes" id="UP001498476"/>
    </source>
</evidence>
<evidence type="ECO:0000256" key="5">
    <source>
        <dbReference type="ARBA" id="ARBA00022989"/>
    </source>
</evidence>
<protein>
    <recommendedName>
        <fullName evidence="9">Major facilitator superfamily (MFS) profile domain-containing protein</fullName>
    </recommendedName>
</protein>
<feature type="transmembrane region" description="Helical" evidence="8">
    <location>
        <begin position="366"/>
        <end position="392"/>
    </location>
</feature>
<feature type="transmembrane region" description="Helical" evidence="8">
    <location>
        <begin position="269"/>
        <end position="291"/>
    </location>
</feature>
<comment type="similarity">
    <text evidence="2 7">Belongs to the major facilitator superfamily. Sugar transporter (TC 2.A.1.1) family.</text>
</comment>
<gene>
    <name evidence="10" type="ORF">QQX98_009032</name>
</gene>
<dbReference type="InterPro" id="IPR050360">
    <property type="entry name" value="MFS_Sugar_Transporters"/>
</dbReference>
<feature type="transmembrane region" description="Helical" evidence="8">
    <location>
        <begin position="69"/>
        <end position="88"/>
    </location>
</feature>
<feature type="transmembrane region" description="Helical" evidence="8">
    <location>
        <begin position="404"/>
        <end position="424"/>
    </location>
</feature>
<dbReference type="PROSITE" id="PS00217">
    <property type="entry name" value="SUGAR_TRANSPORT_2"/>
    <property type="match status" value="1"/>
</dbReference>
<evidence type="ECO:0000256" key="2">
    <source>
        <dbReference type="ARBA" id="ARBA00010992"/>
    </source>
</evidence>
<proteinExistence type="inferred from homology"/>
<evidence type="ECO:0000256" key="3">
    <source>
        <dbReference type="ARBA" id="ARBA00022448"/>
    </source>
</evidence>
<keyword evidence="6 8" id="KW-0472">Membrane</keyword>
<feature type="transmembrane region" description="Helical" evidence="8">
    <location>
        <begin position="95"/>
        <end position="112"/>
    </location>
</feature>
<dbReference type="PANTHER" id="PTHR48022:SF31">
    <property type="entry name" value="HEXOSE TRANSPORTER"/>
    <property type="match status" value="1"/>
</dbReference>
<dbReference type="InterPro" id="IPR005829">
    <property type="entry name" value="Sugar_transporter_CS"/>
</dbReference>
<evidence type="ECO:0000256" key="1">
    <source>
        <dbReference type="ARBA" id="ARBA00004141"/>
    </source>
</evidence>
<feature type="transmembrane region" description="Helical" evidence="8">
    <location>
        <begin position="311"/>
        <end position="328"/>
    </location>
</feature>
<sequence>MARGRFDRGFSGGFSGTLRPLPNAGSGQQRLIFLQLVGFDSSLMGSLNVMPTYSNYFTLTTTTKSLNTAISYVGGAAVSPFAGLLVDWRGRKECIYWSALLTLIGGVIQGSAQNIAMFIVGRCIVGAGMGLAQTAAPTLVAETTPVEYRGFALGMYYACWAVGTLLAAGVCFGTQNLESTFAWRIPSLLQAVPSLACFLVLQFIPESPRWLISRDRHDEALEILSILNGGEPEEVQIQYREIADTIAFEKDHNVSMIQALSKKSNRKRLLLTATFSAIVMLPGTNIITFYFGDMLQGAGIESPTTQLQINVILASWSLVVSVVSSWYADWLGRRWLCSISLALQTAFIFIFGGLTKLYGESTDNSGIYGTIAVIFLYNAAYNWGITPLTVLYPPEVLSFDIRGVGMGIYTFTTKCCGLLAAMAIPFGLQAIGWKFYMVNGCFNVLMLVFVLSTWVETRGLTLEEVDSLFDKEKRVIVAEQVKEETKMGIVRNEAVEKV</sequence>
<dbReference type="PRINTS" id="PR00171">
    <property type="entry name" value="SUGRTRNSPORT"/>
</dbReference>
<feature type="transmembrane region" description="Helical" evidence="8">
    <location>
        <begin position="153"/>
        <end position="175"/>
    </location>
</feature>
<evidence type="ECO:0000259" key="9">
    <source>
        <dbReference type="PROSITE" id="PS50850"/>
    </source>
</evidence>